<keyword evidence="1" id="KW-0472">Membrane</keyword>
<feature type="transmembrane region" description="Helical" evidence="1">
    <location>
        <begin position="80"/>
        <end position="102"/>
    </location>
</feature>
<proteinExistence type="predicted"/>
<dbReference type="EMBL" id="JAWZYT010000713">
    <property type="protein sequence ID" value="KAK4319873.1"/>
    <property type="molecule type" value="Genomic_DNA"/>
</dbReference>
<feature type="transmembrane region" description="Helical" evidence="1">
    <location>
        <begin position="7"/>
        <end position="33"/>
    </location>
</feature>
<evidence type="ECO:0000313" key="2">
    <source>
        <dbReference type="EMBL" id="KAK4319873.1"/>
    </source>
</evidence>
<reference evidence="2" key="1">
    <citation type="submission" date="2023-11" db="EMBL/GenBank/DDBJ databases">
        <title>Genome assemblies of two species of porcelain crab, Petrolisthes cinctipes and Petrolisthes manimaculis (Anomura: Porcellanidae).</title>
        <authorList>
            <person name="Angst P."/>
        </authorList>
    </citation>
    <scope>NUCLEOTIDE SEQUENCE</scope>
    <source>
        <strain evidence="2">PB745_02</strain>
        <tissue evidence="2">Gill</tissue>
    </source>
</reference>
<dbReference type="Proteomes" id="UP001292094">
    <property type="component" value="Unassembled WGS sequence"/>
</dbReference>
<keyword evidence="1" id="KW-0812">Transmembrane</keyword>
<keyword evidence="3" id="KW-1185">Reference proteome</keyword>
<gene>
    <name evidence="2" type="ORF">Pmani_009219</name>
</gene>
<organism evidence="2 3">
    <name type="scientific">Petrolisthes manimaculis</name>
    <dbReference type="NCBI Taxonomy" id="1843537"/>
    <lineage>
        <taxon>Eukaryota</taxon>
        <taxon>Metazoa</taxon>
        <taxon>Ecdysozoa</taxon>
        <taxon>Arthropoda</taxon>
        <taxon>Crustacea</taxon>
        <taxon>Multicrustacea</taxon>
        <taxon>Malacostraca</taxon>
        <taxon>Eumalacostraca</taxon>
        <taxon>Eucarida</taxon>
        <taxon>Decapoda</taxon>
        <taxon>Pleocyemata</taxon>
        <taxon>Anomura</taxon>
        <taxon>Galatheoidea</taxon>
        <taxon>Porcellanidae</taxon>
        <taxon>Petrolisthes</taxon>
    </lineage>
</organism>
<protein>
    <recommendedName>
        <fullName evidence="4">Transmembrane protein</fullName>
    </recommendedName>
</protein>
<dbReference type="AlphaFoldDB" id="A0AAE1Q4N8"/>
<sequence>MAARVSLLFGAILGVICNTMLYIAVFTLYLWWITQGLLTTGSPPTIAYVLCIAHIAICAMNVWIIYALYKRYNTAVYHWLIIRGIILIIELVLFVIIYTVYWKITSIYGIAELTLYTLRTISNAWSVYCVQSQYIIWRDDIKIEALRKTNSDDIPLSYINTPSLKRSSSTMALPSPTTTTTTTTTTSEFNAAAFTPASVGFLPLISDIVMVPRNKNNNINNNNNGKTVYHYYPTILSTDYSTQSLDRKRYMRGITSNGHLYMQDFNRQYINGKFNTQRTNEDFIRPEINGKVSESIRFPNDVTCS</sequence>
<evidence type="ECO:0000313" key="3">
    <source>
        <dbReference type="Proteomes" id="UP001292094"/>
    </source>
</evidence>
<accession>A0AAE1Q4N8</accession>
<evidence type="ECO:0000256" key="1">
    <source>
        <dbReference type="SAM" id="Phobius"/>
    </source>
</evidence>
<name>A0AAE1Q4N8_9EUCA</name>
<keyword evidence="1" id="KW-1133">Transmembrane helix</keyword>
<evidence type="ECO:0008006" key="4">
    <source>
        <dbReference type="Google" id="ProtNLM"/>
    </source>
</evidence>
<comment type="caution">
    <text evidence="2">The sequence shown here is derived from an EMBL/GenBank/DDBJ whole genome shotgun (WGS) entry which is preliminary data.</text>
</comment>
<feature type="transmembrane region" description="Helical" evidence="1">
    <location>
        <begin position="45"/>
        <end position="68"/>
    </location>
</feature>